<dbReference type="EMBL" id="ML119652">
    <property type="protein sequence ID" value="RPA85838.1"/>
    <property type="molecule type" value="Genomic_DNA"/>
</dbReference>
<dbReference type="Gene3D" id="2.130.10.10">
    <property type="entry name" value="YVTN repeat-like/Quinoprotein amine dehydrogenase"/>
    <property type="match status" value="1"/>
</dbReference>
<sequence length="830" mass="94610">MASSSPTDGWELVENHFYRKIQSYTGLWEEDPLDLSEYLVAAAPYGGALALYRTDTEPRAYRGTQQKPSIDLYTCSGKPIRKLPWDKGVVKGLGWSDDEKLLVITADGKVRCYHDLQGDFSQFTLGYGTETHGVRDVRFWSSGFVALTGDNRLIAVSRYDEPRPRLLADPEVPQETPIHSWAIVPPAYTLSRHVEVFLAVEKTIYIVDQTEVQNQMMDQGPFLHISVSPNGNLTALYSESERVWVVSTDFQNKWSEVDVGMGGTHPIDMVWCSNDSVVLAWQDEVQMMGPNGIALRYFYDDRVHVLPDVDGVKLLSGGKLEFLQKVPDILEEIFRIGSTSPASVLLDAIDQLEKESPKADDDIQLIRQQLPEAVNSCIQAAGYEFNVHWQKQLLKAASFGKSVLELYNSDEFVEMTETLRVLNAVRYYEVGMPLTYDQYLRLTPEKLIERLLNRQQHLFALRISEYLHLATAPKIYIHWACLKVRHSSLPEDEICRTIVDKLSSQPGISFEEVARTAFNEGRGHLATQLLNYEPRAGKQVPLLLSMEEDDIALDKAIESGDTDLIQFVLMHLKKKLPLAQFFRVVNPRPVAYSLIESEARQDDRELLKDLYYQDDRRADGAYVVLEEALMADELPKELDKLSLTTKLLSDSKLHLVDAAAISEFSALLTFQENLERILASPYLHLSLNDTALQLLKQNHSTQANKLKSEFKIPDTTYTYLRLRAWIHRRDWPAIEEYSIKNKKSPIGWVPFFEELANAKQPKVAALFVEKCGGAPRERMERWERIGMVVEACKVAIQVGDWAAVEELKVKLKNEGERREVERLVEGKKRR</sequence>
<evidence type="ECO:0000256" key="1">
    <source>
        <dbReference type="ARBA" id="ARBA00009250"/>
    </source>
</evidence>
<dbReference type="InterPro" id="IPR038132">
    <property type="entry name" value="Vps16_C_sf"/>
</dbReference>
<feature type="domain" description="Vps16 C-terminal" evidence="3">
    <location>
        <begin position="508"/>
        <end position="813"/>
    </location>
</feature>
<dbReference type="GO" id="GO:0005768">
    <property type="term" value="C:endosome"/>
    <property type="evidence" value="ECO:0007669"/>
    <property type="project" value="TreeGrafter"/>
</dbReference>
<evidence type="ECO:0000259" key="4">
    <source>
        <dbReference type="Pfam" id="PF04841"/>
    </source>
</evidence>
<evidence type="ECO:0000256" key="2">
    <source>
        <dbReference type="PIRNR" id="PIRNR007949"/>
    </source>
</evidence>
<dbReference type="STRING" id="1160509.A0A3N4IMA3"/>
<gene>
    <name evidence="5" type="ORF">BJ508DRAFT_411804</name>
</gene>
<dbReference type="InterPro" id="IPR016534">
    <property type="entry name" value="VPS16"/>
</dbReference>
<accession>A0A3N4IMA3</accession>
<dbReference type="GO" id="GO:0030897">
    <property type="term" value="C:HOPS complex"/>
    <property type="evidence" value="ECO:0007669"/>
    <property type="project" value="TreeGrafter"/>
</dbReference>
<keyword evidence="2" id="KW-0813">Transport</keyword>
<dbReference type="Proteomes" id="UP000275078">
    <property type="component" value="Unassembled WGS sequence"/>
</dbReference>
<dbReference type="GO" id="GO:0016197">
    <property type="term" value="P:endosomal transport"/>
    <property type="evidence" value="ECO:0007669"/>
    <property type="project" value="TreeGrafter"/>
</dbReference>
<dbReference type="Gene3D" id="1.10.150.780">
    <property type="entry name" value="Vps16, C-terminal region"/>
    <property type="match status" value="1"/>
</dbReference>
<dbReference type="InterPro" id="IPR015943">
    <property type="entry name" value="WD40/YVTN_repeat-like_dom_sf"/>
</dbReference>
<name>A0A3N4IMA3_ASCIM</name>
<dbReference type="PIRSF" id="PIRSF007949">
    <property type="entry name" value="VPS16"/>
    <property type="match status" value="1"/>
</dbReference>
<dbReference type="PANTHER" id="PTHR12811">
    <property type="entry name" value="VACUOLAR PROTEIN SORTING VPS16"/>
    <property type="match status" value="1"/>
</dbReference>
<evidence type="ECO:0000313" key="5">
    <source>
        <dbReference type="EMBL" id="RPA85838.1"/>
    </source>
</evidence>
<dbReference type="InterPro" id="IPR006926">
    <property type="entry name" value="Vps16_N"/>
</dbReference>
<comment type="similarity">
    <text evidence="1 2">Belongs to the VPS16 family.</text>
</comment>
<dbReference type="AlphaFoldDB" id="A0A3N4IMA3"/>
<dbReference type="GO" id="GO:0042144">
    <property type="term" value="P:vacuole fusion, non-autophagic"/>
    <property type="evidence" value="ECO:0007669"/>
    <property type="project" value="TreeGrafter"/>
</dbReference>
<evidence type="ECO:0000259" key="3">
    <source>
        <dbReference type="Pfam" id="PF04840"/>
    </source>
</evidence>
<dbReference type="InterPro" id="IPR006925">
    <property type="entry name" value="Vps16_C"/>
</dbReference>
<dbReference type="Pfam" id="PF04840">
    <property type="entry name" value="Vps16_C"/>
    <property type="match status" value="1"/>
</dbReference>
<reference evidence="5 6" key="1">
    <citation type="journal article" date="2018" name="Nat. Ecol. Evol.">
        <title>Pezizomycetes genomes reveal the molecular basis of ectomycorrhizal truffle lifestyle.</title>
        <authorList>
            <person name="Murat C."/>
            <person name="Payen T."/>
            <person name="Noel B."/>
            <person name="Kuo A."/>
            <person name="Morin E."/>
            <person name="Chen J."/>
            <person name="Kohler A."/>
            <person name="Krizsan K."/>
            <person name="Balestrini R."/>
            <person name="Da Silva C."/>
            <person name="Montanini B."/>
            <person name="Hainaut M."/>
            <person name="Levati E."/>
            <person name="Barry K.W."/>
            <person name="Belfiori B."/>
            <person name="Cichocki N."/>
            <person name="Clum A."/>
            <person name="Dockter R.B."/>
            <person name="Fauchery L."/>
            <person name="Guy J."/>
            <person name="Iotti M."/>
            <person name="Le Tacon F."/>
            <person name="Lindquist E.A."/>
            <person name="Lipzen A."/>
            <person name="Malagnac F."/>
            <person name="Mello A."/>
            <person name="Molinier V."/>
            <person name="Miyauchi S."/>
            <person name="Poulain J."/>
            <person name="Riccioni C."/>
            <person name="Rubini A."/>
            <person name="Sitrit Y."/>
            <person name="Splivallo R."/>
            <person name="Traeger S."/>
            <person name="Wang M."/>
            <person name="Zifcakova L."/>
            <person name="Wipf D."/>
            <person name="Zambonelli A."/>
            <person name="Paolocci F."/>
            <person name="Nowrousian M."/>
            <person name="Ottonello S."/>
            <person name="Baldrian P."/>
            <person name="Spatafora J.W."/>
            <person name="Henrissat B."/>
            <person name="Nagy L.G."/>
            <person name="Aury J.M."/>
            <person name="Wincker P."/>
            <person name="Grigoriev I.V."/>
            <person name="Bonfante P."/>
            <person name="Martin F.M."/>
        </authorList>
    </citation>
    <scope>NUCLEOTIDE SEQUENCE [LARGE SCALE GENOMIC DNA]</scope>
    <source>
        <strain evidence="5 6">RN42</strain>
    </source>
</reference>
<proteinExistence type="inferred from homology"/>
<dbReference type="PANTHER" id="PTHR12811:SF0">
    <property type="entry name" value="VACUOLAR PROTEIN SORTING-ASSOCIATED PROTEIN 16 HOMOLOG"/>
    <property type="match status" value="1"/>
</dbReference>
<dbReference type="GO" id="GO:0003779">
    <property type="term" value="F:actin binding"/>
    <property type="evidence" value="ECO:0007669"/>
    <property type="project" value="TreeGrafter"/>
</dbReference>
<keyword evidence="6" id="KW-1185">Reference proteome</keyword>
<comment type="function">
    <text evidence="2">Essential for vacuolar protein sorting. Required for vacuole biogenesis, stability and to maintain vacuole morphology.</text>
</comment>
<dbReference type="GO" id="GO:0006886">
    <property type="term" value="P:intracellular protein transport"/>
    <property type="evidence" value="ECO:0007669"/>
    <property type="project" value="InterPro"/>
</dbReference>
<dbReference type="OrthoDB" id="1792at2759"/>
<feature type="domain" description="Vps16 N-terminal" evidence="4">
    <location>
        <begin position="6"/>
        <end position="413"/>
    </location>
</feature>
<dbReference type="SUPFAM" id="SSF75011">
    <property type="entry name" value="3-carboxy-cis,cis-mucoante lactonizing enzyme"/>
    <property type="match status" value="1"/>
</dbReference>
<dbReference type="Pfam" id="PF04841">
    <property type="entry name" value="Vps16_N"/>
    <property type="match status" value="1"/>
</dbReference>
<keyword evidence="2" id="KW-0653">Protein transport</keyword>
<organism evidence="5 6">
    <name type="scientific">Ascobolus immersus RN42</name>
    <dbReference type="NCBI Taxonomy" id="1160509"/>
    <lineage>
        <taxon>Eukaryota</taxon>
        <taxon>Fungi</taxon>
        <taxon>Dikarya</taxon>
        <taxon>Ascomycota</taxon>
        <taxon>Pezizomycotina</taxon>
        <taxon>Pezizomycetes</taxon>
        <taxon>Pezizales</taxon>
        <taxon>Ascobolaceae</taxon>
        <taxon>Ascobolus</taxon>
    </lineage>
</organism>
<evidence type="ECO:0000313" key="6">
    <source>
        <dbReference type="Proteomes" id="UP000275078"/>
    </source>
</evidence>
<protein>
    <recommendedName>
        <fullName evidence="2">Probable vacuolar protein sorting-associated protein 16 homolog</fullName>
    </recommendedName>
</protein>